<dbReference type="GO" id="GO:0005319">
    <property type="term" value="F:lipid transporter activity"/>
    <property type="evidence" value="ECO:0007669"/>
    <property type="project" value="TreeGrafter"/>
</dbReference>
<dbReference type="PANTHER" id="PTHR17357:SF0">
    <property type="entry name" value="GANGLIOSIDE GM2 ACTIVATOR"/>
    <property type="match status" value="1"/>
</dbReference>
<dbReference type="Proteomes" id="UP001497482">
    <property type="component" value="Chromosome 17"/>
</dbReference>
<name>A0AAV2KDP0_KNICA</name>
<dbReference type="InterPro" id="IPR028996">
    <property type="entry name" value="GM2-AP"/>
</dbReference>
<dbReference type="PANTHER" id="PTHR17357">
    <property type="entry name" value="GM2 GANGLIOSIDE ACTIVATOR PROTEIN"/>
    <property type="match status" value="1"/>
</dbReference>
<keyword evidence="1" id="KW-0732">Signal</keyword>
<dbReference type="Gene3D" id="2.70.220.10">
    <property type="entry name" value="Ganglioside GM2 activator"/>
    <property type="match status" value="1"/>
</dbReference>
<sequence>MVEETPAGVCTQHPSIITDPSLKTCPLPSSLTRLGLHAVAMIHGMSVAGAPDSLCCLLLQGSYSLPKSDFSVPELELPYWLTNGHYRAEGVLGKQGSELGCLKVALSLRSG</sequence>
<dbReference type="InterPro" id="IPR036846">
    <property type="entry name" value="GM2-AP_sf"/>
</dbReference>
<evidence type="ECO:0000313" key="2">
    <source>
        <dbReference type="EMBL" id="CAL1586983.1"/>
    </source>
</evidence>
<dbReference type="GO" id="GO:0009898">
    <property type="term" value="C:cytoplasmic side of plasma membrane"/>
    <property type="evidence" value="ECO:0007669"/>
    <property type="project" value="TreeGrafter"/>
</dbReference>
<gene>
    <name evidence="2" type="ORF">KC01_LOCUS16957</name>
</gene>
<dbReference type="GO" id="GO:0006689">
    <property type="term" value="P:ganglioside catabolic process"/>
    <property type="evidence" value="ECO:0007669"/>
    <property type="project" value="InterPro"/>
</dbReference>
<proteinExistence type="predicted"/>
<dbReference type="GO" id="GO:0008047">
    <property type="term" value="F:enzyme activator activity"/>
    <property type="evidence" value="ECO:0007669"/>
    <property type="project" value="InterPro"/>
</dbReference>
<dbReference type="SUPFAM" id="SSF63707">
    <property type="entry name" value="Ganglioside M2 (gm2) activator"/>
    <property type="match status" value="1"/>
</dbReference>
<dbReference type="EMBL" id="OZ035839">
    <property type="protein sequence ID" value="CAL1586983.1"/>
    <property type="molecule type" value="Genomic_DNA"/>
</dbReference>
<keyword evidence="3" id="KW-1185">Reference proteome</keyword>
<evidence type="ECO:0000313" key="3">
    <source>
        <dbReference type="Proteomes" id="UP001497482"/>
    </source>
</evidence>
<reference evidence="2 3" key="1">
    <citation type="submission" date="2024-04" db="EMBL/GenBank/DDBJ databases">
        <authorList>
            <person name="Waldvogel A.-M."/>
            <person name="Schoenle A."/>
        </authorList>
    </citation>
    <scope>NUCLEOTIDE SEQUENCE [LARGE SCALE GENOMIC DNA]</scope>
</reference>
<accession>A0AAV2KDP0</accession>
<organism evidence="2 3">
    <name type="scientific">Knipowitschia caucasica</name>
    <name type="common">Caucasian dwarf goby</name>
    <name type="synonym">Pomatoschistus caucasicus</name>
    <dbReference type="NCBI Taxonomy" id="637954"/>
    <lineage>
        <taxon>Eukaryota</taxon>
        <taxon>Metazoa</taxon>
        <taxon>Chordata</taxon>
        <taxon>Craniata</taxon>
        <taxon>Vertebrata</taxon>
        <taxon>Euteleostomi</taxon>
        <taxon>Actinopterygii</taxon>
        <taxon>Neopterygii</taxon>
        <taxon>Teleostei</taxon>
        <taxon>Neoteleostei</taxon>
        <taxon>Acanthomorphata</taxon>
        <taxon>Gobiaria</taxon>
        <taxon>Gobiiformes</taxon>
        <taxon>Gobioidei</taxon>
        <taxon>Gobiidae</taxon>
        <taxon>Gobiinae</taxon>
        <taxon>Knipowitschia</taxon>
    </lineage>
</organism>
<dbReference type="AlphaFoldDB" id="A0AAV2KDP0"/>
<evidence type="ECO:0000256" key="1">
    <source>
        <dbReference type="ARBA" id="ARBA00022729"/>
    </source>
</evidence>
<protein>
    <submittedName>
        <fullName evidence="2">Uncharacterized protein</fullName>
    </submittedName>
</protein>